<organism evidence="1 2">
    <name type="scientific">Hydnum rufescens UP504</name>
    <dbReference type="NCBI Taxonomy" id="1448309"/>
    <lineage>
        <taxon>Eukaryota</taxon>
        <taxon>Fungi</taxon>
        <taxon>Dikarya</taxon>
        <taxon>Basidiomycota</taxon>
        <taxon>Agaricomycotina</taxon>
        <taxon>Agaricomycetes</taxon>
        <taxon>Cantharellales</taxon>
        <taxon>Hydnaceae</taxon>
        <taxon>Hydnum</taxon>
    </lineage>
</organism>
<protein>
    <submittedName>
        <fullName evidence="1">Uncharacterized protein</fullName>
    </submittedName>
</protein>
<feature type="non-terminal residue" evidence="1">
    <location>
        <position position="73"/>
    </location>
</feature>
<evidence type="ECO:0000313" key="2">
    <source>
        <dbReference type="Proteomes" id="UP000886523"/>
    </source>
</evidence>
<evidence type="ECO:0000313" key="1">
    <source>
        <dbReference type="EMBL" id="KAF9519292.1"/>
    </source>
</evidence>
<sequence length="73" mass="8549">MQNVVPCRDQGLFGSVIKLIISVKGNGRKSLCLILPGRKWRELSHQTDERGRLWRVIREEINARRPVYVRHRG</sequence>
<dbReference type="Proteomes" id="UP000886523">
    <property type="component" value="Unassembled WGS sequence"/>
</dbReference>
<keyword evidence="2" id="KW-1185">Reference proteome</keyword>
<proteinExistence type="predicted"/>
<gene>
    <name evidence="1" type="ORF">BS47DRAFT_1337046</name>
</gene>
<dbReference type="AlphaFoldDB" id="A0A9P6DZA5"/>
<dbReference type="EMBL" id="MU128918">
    <property type="protein sequence ID" value="KAF9519292.1"/>
    <property type="molecule type" value="Genomic_DNA"/>
</dbReference>
<comment type="caution">
    <text evidence="1">The sequence shown here is derived from an EMBL/GenBank/DDBJ whole genome shotgun (WGS) entry which is preliminary data.</text>
</comment>
<reference evidence="1" key="1">
    <citation type="journal article" date="2020" name="Nat. Commun.">
        <title>Large-scale genome sequencing of mycorrhizal fungi provides insights into the early evolution of symbiotic traits.</title>
        <authorList>
            <person name="Miyauchi S."/>
            <person name="Kiss E."/>
            <person name="Kuo A."/>
            <person name="Drula E."/>
            <person name="Kohler A."/>
            <person name="Sanchez-Garcia M."/>
            <person name="Morin E."/>
            <person name="Andreopoulos B."/>
            <person name="Barry K.W."/>
            <person name="Bonito G."/>
            <person name="Buee M."/>
            <person name="Carver A."/>
            <person name="Chen C."/>
            <person name="Cichocki N."/>
            <person name="Clum A."/>
            <person name="Culley D."/>
            <person name="Crous P.W."/>
            <person name="Fauchery L."/>
            <person name="Girlanda M."/>
            <person name="Hayes R.D."/>
            <person name="Keri Z."/>
            <person name="LaButti K."/>
            <person name="Lipzen A."/>
            <person name="Lombard V."/>
            <person name="Magnuson J."/>
            <person name="Maillard F."/>
            <person name="Murat C."/>
            <person name="Nolan M."/>
            <person name="Ohm R.A."/>
            <person name="Pangilinan J."/>
            <person name="Pereira M.F."/>
            <person name="Perotto S."/>
            <person name="Peter M."/>
            <person name="Pfister S."/>
            <person name="Riley R."/>
            <person name="Sitrit Y."/>
            <person name="Stielow J.B."/>
            <person name="Szollosi G."/>
            <person name="Zifcakova L."/>
            <person name="Stursova M."/>
            <person name="Spatafora J.W."/>
            <person name="Tedersoo L."/>
            <person name="Vaario L.M."/>
            <person name="Yamada A."/>
            <person name="Yan M."/>
            <person name="Wang P."/>
            <person name="Xu J."/>
            <person name="Bruns T."/>
            <person name="Baldrian P."/>
            <person name="Vilgalys R."/>
            <person name="Dunand C."/>
            <person name="Henrissat B."/>
            <person name="Grigoriev I.V."/>
            <person name="Hibbett D."/>
            <person name="Nagy L.G."/>
            <person name="Martin F.M."/>
        </authorList>
    </citation>
    <scope>NUCLEOTIDE SEQUENCE</scope>
    <source>
        <strain evidence="1">UP504</strain>
    </source>
</reference>
<name>A0A9P6DZA5_9AGAM</name>
<accession>A0A9P6DZA5</accession>